<accession>A0ABN2PS87</accession>
<sequence>MTTVPAGLEERRADGEDWADWLDRLPALVDALLAEWSLRPDGAALHGFCSLVLPVTGREGPAALKVTFDGDEESVHEHLALQRWAGAGAVRLLRAAPRRRALLLERLDPLDLGDLWDVEACEVVAGLYEELHVPALPQLRTVASYVERWDAALGDLPRDAPLPRRLVEQARSLTRDLLADPGEQVVVHGDLHYANVLGVPDRWGEWRAIDPKPMAGDRHYEPAPMLWNRFEELSLPGSVGVRDGLRQRFHTLVDAAGLDEDRARAWVVVRMVHNGSWTVHDARAGDRALTPDERAWLTRCVTIVKAVQD</sequence>
<protein>
    <submittedName>
        <fullName evidence="1">Streptomycin 6-kinase</fullName>
    </submittedName>
</protein>
<evidence type="ECO:0000313" key="2">
    <source>
        <dbReference type="Proteomes" id="UP001501612"/>
    </source>
</evidence>
<reference evidence="1 2" key="1">
    <citation type="journal article" date="2019" name="Int. J. Syst. Evol. Microbiol.">
        <title>The Global Catalogue of Microorganisms (GCM) 10K type strain sequencing project: providing services to taxonomists for standard genome sequencing and annotation.</title>
        <authorList>
            <consortium name="The Broad Institute Genomics Platform"/>
            <consortium name="The Broad Institute Genome Sequencing Center for Infectious Disease"/>
            <person name="Wu L."/>
            <person name="Ma J."/>
        </authorList>
    </citation>
    <scope>NUCLEOTIDE SEQUENCE [LARGE SCALE GENOMIC DNA]</scope>
    <source>
        <strain evidence="1 2">JCM 14046</strain>
    </source>
</reference>
<name>A0ABN2PS87_9ACTN</name>
<gene>
    <name evidence="1" type="ORF">GCM10009737_34930</name>
</gene>
<dbReference type="Pfam" id="PF04655">
    <property type="entry name" value="APH_6_hur"/>
    <property type="match status" value="1"/>
</dbReference>
<dbReference type="InterPro" id="IPR011009">
    <property type="entry name" value="Kinase-like_dom_sf"/>
</dbReference>
<keyword evidence="2" id="KW-1185">Reference proteome</keyword>
<dbReference type="EMBL" id="BAAAMY010000014">
    <property type="protein sequence ID" value="GAA1930044.1"/>
    <property type="molecule type" value="Genomic_DNA"/>
</dbReference>
<dbReference type="RefSeq" id="WP_344009030.1">
    <property type="nucleotide sequence ID" value="NZ_BAAAMY010000014.1"/>
</dbReference>
<proteinExistence type="predicted"/>
<organism evidence="1 2">
    <name type="scientific">Nocardioides lentus</name>
    <dbReference type="NCBI Taxonomy" id="338077"/>
    <lineage>
        <taxon>Bacteria</taxon>
        <taxon>Bacillati</taxon>
        <taxon>Actinomycetota</taxon>
        <taxon>Actinomycetes</taxon>
        <taxon>Propionibacteriales</taxon>
        <taxon>Nocardioidaceae</taxon>
        <taxon>Nocardioides</taxon>
    </lineage>
</organism>
<dbReference type="Proteomes" id="UP001501612">
    <property type="component" value="Unassembled WGS sequence"/>
</dbReference>
<dbReference type="Gene3D" id="3.90.1200.10">
    <property type="match status" value="1"/>
</dbReference>
<comment type="caution">
    <text evidence="1">The sequence shown here is derived from an EMBL/GenBank/DDBJ whole genome shotgun (WGS) entry which is preliminary data.</text>
</comment>
<dbReference type="InterPro" id="IPR006748">
    <property type="entry name" value="NH2Glyco/OHUrea_AB-resist_kin"/>
</dbReference>
<evidence type="ECO:0000313" key="1">
    <source>
        <dbReference type="EMBL" id="GAA1930044.1"/>
    </source>
</evidence>
<dbReference type="SUPFAM" id="SSF56112">
    <property type="entry name" value="Protein kinase-like (PK-like)"/>
    <property type="match status" value="1"/>
</dbReference>